<dbReference type="EMBL" id="JYDR01000054">
    <property type="protein sequence ID" value="KRY71708.1"/>
    <property type="molecule type" value="Genomic_DNA"/>
</dbReference>
<keyword evidence="5" id="KW-1185">Reference proteome</keyword>
<sequence length="61" mass="7078">MKIAPSTPRGRYRPFWLPQNYISKASKTLQISKISVEASIQNAKFCSNVSSYSQDFYWPFL</sequence>
<name>A0A0V1K552_TRIPS</name>
<comment type="caution">
    <text evidence="3">The sequence shown here is derived from an EMBL/GenBank/DDBJ whole genome shotgun (WGS) entry which is preliminary data.</text>
</comment>
<dbReference type="EMBL" id="JYDS01000165">
    <property type="protein sequence ID" value="KRZ22737.1"/>
    <property type="molecule type" value="Genomic_DNA"/>
</dbReference>
<evidence type="ECO:0000313" key="4">
    <source>
        <dbReference type="Proteomes" id="UP000054632"/>
    </source>
</evidence>
<dbReference type="Proteomes" id="UP000054826">
    <property type="component" value="Unassembled WGS sequence"/>
</dbReference>
<evidence type="ECO:0000313" key="1">
    <source>
        <dbReference type="EMBL" id="KRY71708.1"/>
    </source>
</evidence>
<evidence type="ECO:0000313" key="6">
    <source>
        <dbReference type="Proteomes" id="UP000054826"/>
    </source>
</evidence>
<evidence type="ECO:0000313" key="3">
    <source>
        <dbReference type="EMBL" id="KRZ42362.1"/>
    </source>
</evidence>
<evidence type="ECO:0000313" key="2">
    <source>
        <dbReference type="EMBL" id="KRZ22737.1"/>
    </source>
</evidence>
<dbReference type="Proteomes" id="UP000054805">
    <property type="component" value="Unassembled WGS sequence"/>
</dbReference>
<reference evidence="4 5" key="1">
    <citation type="submission" date="2015-01" db="EMBL/GenBank/DDBJ databases">
        <title>Evolution of Trichinella species and genotypes.</title>
        <authorList>
            <person name="Korhonen P.K."/>
            <person name="Edoardo P."/>
            <person name="Giuseppe L.R."/>
            <person name="Gasser R.B."/>
        </authorList>
    </citation>
    <scope>NUCLEOTIDE SEQUENCE [LARGE SCALE GENOMIC DNA]</scope>
    <source>
        <strain evidence="1">ISS13</strain>
        <strain evidence="3">ISS176</strain>
        <strain evidence="2">ISS588</strain>
    </source>
</reference>
<proteinExistence type="predicted"/>
<gene>
    <name evidence="1" type="ORF">T4A_3693</name>
    <name evidence="2" type="ORF">T4B_3143</name>
    <name evidence="3" type="ORF">T4C_13121</name>
</gene>
<protein>
    <submittedName>
        <fullName evidence="3">Uncharacterized protein</fullName>
    </submittedName>
</protein>
<dbReference type="Proteomes" id="UP000054632">
    <property type="component" value="Unassembled WGS sequence"/>
</dbReference>
<accession>A0A0V1K552</accession>
<evidence type="ECO:0000313" key="5">
    <source>
        <dbReference type="Proteomes" id="UP000054805"/>
    </source>
</evidence>
<organism evidence="3 6">
    <name type="scientific">Trichinella pseudospiralis</name>
    <name type="common">Parasitic roundworm</name>
    <dbReference type="NCBI Taxonomy" id="6337"/>
    <lineage>
        <taxon>Eukaryota</taxon>
        <taxon>Metazoa</taxon>
        <taxon>Ecdysozoa</taxon>
        <taxon>Nematoda</taxon>
        <taxon>Enoplea</taxon>
        <taxon>Dorylaimia</taxon>
        <taxon>Trichinellida</taxon>
        <taxon>Trichinellidae</taxon>
        <taxon>Trichinella</taxon>
    </lineage>
</organism>
<dbReference type="EMBL" id="JYDV01000014">
    <property type="protein sequence ID" value="KRZ42362.1"/>
    <property type="molecule type" value="Genomic_DNA"/>
</dbReference>
<dbReference type="AlphaFoldDB" id="A0A0V1K552"/>